<feature type="domain" description="Glycoside-hydrolase family GH114 TIM-barrel" evidence="2">
    <location>
        <begin position="54"/>
        <end position="273"/>
    </location>
</feature>
<keyword evidence="4" id="KW-1185">Reference proteome</keyword>
<dbReference type="InterPro" id="IPR017853">
    <property type="entry name" value="GH"/>
</dbReference>
<dbReference type="PANTHER" id="PTHR35273:SF2">
    <property type="entry name" value="ALPHA-GALACTOSIDASE"/>
    <property type="match status" value="1"/>
</dbReference>
<evidence type="ECO:0000259" key="2">
    <source>
        <dbReference type="Pfam" id="PF03537"/>
    </source>
</evidence>
<evidence type="ECO:0000256" key="1">
    <source>
        <dbReference type="SAM" id="SignalP"/>
    </source>
</evidence>
<protein>
    <recommendedName>
        <fullName evidence="2">Glycoside-hydrolase family GH114 TIM-barrel domain-containing protein</fullName>
    </recommendedName>
</protein>
<dbReference type="InParanoid" id="A0A3N1HJY5"/>
<feature type="signal peptide" evidence="1">
    <location>
        <begin position="1"/>
        <end position="29"/>
    </location>
</feature>
<name>A0A3N1HJY5_9ACTN</name>
<dbReference type="EMBL" id="RJKN01000005">
    <property type="protein sequence ID" value="ROP42775.1"/>
    <property type="molecule type" value="Genomic_DNA"/>
</dbReference>
<reference evidence="3 4" key="1">
    <citation type="journal article" date="2015" name="Stand. Genomic Sci.">
        <title>Genomic Encyclopedia of Bacterial and Archaeal Type Strains, Phase III: the genomes of soil and plant-associated and newly described type strains.</title>
        <authorList>
            <person name="Whitman W.B."/>
            <person name="Woyke T."/>
            <person name="Klenk H.P."/>
            <person name="Zhou Y."/>
            <person name="Lilburn T.G."/>
            <person name="Beck B.J."/>
            <person name="De Vos P."/>
            <person name="Vandamme P."/>
            <person name="Eisen J.A."/>
            <person name="Garrity G."/>
            <person name="Hugenholtz P."/>
            <person name="Kyrpides N.C."/>
        </authorList>
    </citation>
    <scope>NUCLEOTIDE SEQUENCE [LARGE SCALE GENOMIC DNA]</scope>
    <source>
        <strain evidence="3 4">CECT 7306</strain>
    </source>
</reference>
<dbReference type="Gene3D" id="3.20.20.70">
    <property type="entry name" value="Aldolase class I"/>
    <property type="match status" value="1"/>
</dbReference>
<comment type="caution">
    <text evidence="3">The sequence shown here is derived from an EMBL/GenBank/DDBJ whole genome shotgun (WGS) entry which is preliminary data.</text>
</comment>
<accession>A0A3N1HJY5</accession>
<dbReference type="OrthoDB" id="319933at2"/>
<sequence>MPRTRRPRPLAVLAAAVVLVLAGAPAAGATSGGDGVATTAAAQAVAPPPVGARFDYQLGGAYAPAAGVGVVVRDRTAPPAPGRYSVCYVNAFQTQPQEAGWWTARYPSLVLRDGRGRPVEDAGWPGELLLDTRTAATRGALATLVGRWLDGCADKGYRAVELDNLDSWLRSGDRLTTAGNLAYAQLLVRRAHSRGLAVAQKNAAGLTRSQVRTAGFDFAVAEECEAYDECGAYTWVHGRHVLEVEYADGGREAFRAACAARGHVVPVLLRDRDVLPRGQRGHVSEQCP</sequence>
<evidence type="ECO:0000313" key="4">
    <source>
        <dbReference type="Proteomes" id="UP000276232"/>
    </source>
</evidence>
<dbReference type="PANTHER" id="PTHR35273">
    <property type="entry name" value="ALPHA-1,4 POLYGALACTOSAMINIDASE, PUTATIVE (AFU_ORTHOLOGUE AFUA_3G07890)-RELATED"/>
    <property type="match status" value="1"/>
</dbReference>
<dbReference type="Pfam" id="PF03537">
    <property type="entry name" value="Glyco_hydro_114"/>
    <property type="match status" value="1"/>
</dbReference>
<organism evidence="3 4">
    <name type="scientific">Pseudokineococcus lusitanus</name>
    <dbReference type="NCBI Taxonomy" id="763993"/>
    <lineage>
        <taxon>Bacteria</taxon>
        <taxon>Bacillati</taxon>
        <taxon>Actinomycetota</taxon>
        <taxon>Actinomycetes</taxon>
        <taxon>Kineosporiales</taxon>
        <taxon>Kineosporiaceae</taxon>
        <taxon>Pseudokineococcus</taxon>
    </lineage>
</organism>
<feature type="chain" id="PRO_5018112681" description="Glycoside-hydrolase family GH114 TIM-barrel domain-containing protein" evidence="1">
    <location>
        <begin position="30"/>
        <end position="288"/>
    </location>
</feature>
<dbReference type="Proteomes" id="UP000276232">
    <property type="component" value="Unassembled WGS sequence"/>
</dbReference>
<dbReference type="InterPro" id="IPR013785">
    <property type="entry name" value="Aldolase_TIM"/>
</dbReference>
<evidence type="ECO:0000313" key="3">
    <source>
        <dbReference type="EMBL" id="ROP42775.1"/>
    </source>
</evidence>
<gene>
    <name evidence="3" type="ORF">EDC03_2060</name>
</gene>
<dbReference type="InterPro" id="IPR004352">
    <property type="entry name" value="GH114_TIM-barrel"/>
</dbReference>
<dbReference type="SUPFAM" id="SSF51445">
    <property type="entry name" value="(Trans)glycosidases"/>
    <property type="match status" value="1"/>
</dbReference>
<keyword evidence="1" id="KW-0732">Signal</keyword>
<proteinExistence type="predicted"/>
<dbReference type="AlphaFoldDB" id="A0A3N1HJY5"/>